<organism evidence="2 3">
    <name type="scientific">Coptis chinensis</name>
    <dbReference type="NCBI Taxonomy" id="261450"/>
    <lineage>
        <taxon>Eukaryota</taxon>
        <taxon>Viridiplantae</taxon>
        <taxon>Streptophyta</taxon>
        <taxon>Embryophyta</taxon>
        <taxon>Tracheophyta</taxon>
        <taxon>Spermatophyta</taxon>
        <taxon>Magnoliopsida</taxon>
        <taxon>Ranunculales</taxon>
        <taxon>Ranunculaceae</taxon>
        <taxon>Coptidoideae</taxon>
        <taxon>Coptis</taxon>
    </lineage>
</organism>
<evidence type="ECO:0000313" key="2">
    <source>
        <dbReference type="EMBL" id="KAF9603192.1"/>
    </source>
</evidence>
<keyword evidence="3" id="KW-1185">Reference proteome</keyword>
<dbReference type="EMBL" id="JADFTS010000006">
    <property type="protein sequence ID" value="KAF9603192.1"/>
    <property type="molecule type" value="Genomic_DNA"/>
</dbReference>
<feature type="region of interest" description="Disordered" evidence="1">
    <location>
        <begin position="126"/>
        <end position="175"/>
    </location>
</feature>
<comment type="caution">
    <text evidence="2">The sequence shown here is derived from an EMBL/GenBank/DDBJ whole genome shotgun (WGS) entry which is preliminary data.</text>
</comment>
<sequence length="175" mass="19527">MIIAGVATKEKCVADITGSCGCRFRELEMTVLLEQFEVVEQVVAQILEEGENGVVETTDGTIFEVAINTAVENLFEQEAALVIEESVSQYMDNDVDQDIEVDIMRVFVSDSNVELEAEVNLTKNWADKEESNQDPSHGWQVQQKRKSKKKPIKTVNGSPPNTRFKGTVTPNTVFK</sequence>
<accession>A0A835HRZ9</accession>
<name>A0A835HRZ9_9MAGN</name>
<dbReference type="AlphaFoldDB" id="A0A835HRZ9"/>
<feature type="compositionally biased region" description="Basic residues" evidence="1">
    <location>
        <begin position="143"/>
        <end position="152"/>
    </location>
</feature>
<evidence type="ECO:0000313" key="3">
    <source>
        <dbReference type="Proteomes" id="UP000631114"/>
    </source>
</evidence>
<feature type="compositionally biased region" description="Polar residues" evidence="1">
    <location>
        <begin position="133"/>
        <end position="142"/>
    </location>
</feature>
<gene>
    <name evidence="2" type="ORF">IFM89_034525</name>
</gene>
<protein>
    <submittedName>
        <fullName evidence="2">Uncharacterized protein</fullName>
    </submittedName>
</protein>
<reference evidence="2 3" key="1">
    <citation type="submission" date="2020-10" db="EMBL/GenBank/DDBJ databases">
        <title>The Coptis chinensis genome and diversification of protoberbering-type alkaloids.</title>
        <authorList>
            <person name="Wang B."/>
            <person name="Shu S."/>
            <person name="Song C."/>
            <person name="Liu Y."/>
        </authorList>
    </citation>
    <scope>NUCLEOTIDE SEQUENCE [LARGE SCALE GENOMIC DNA]</scope>
    <source>
        <strain evidence="2">HL-2020</strain>
        <tissue evidence="2">Leaf</tissue>
    </source>
</reference>
<evidence type="ECO:0000256" key="1">
    <source>
        <dbReference type="SAM" id="MobiDB-lite"/>
    </source>
</evidence>
<dbReference type="Proteomes" id="UP000631114">
    <property type="component" value="Unassembled WGS sequence"/>
</dbReference>
<proteinExistence type="predicted"/>